<evidence type="ECO:0000313" key="4">
    <source>
        <dbReference type="EMBL" id="GAI23302.1"/>
    </source>
</evidence>
<dbReference type="InterPro" id="IPR047575">
    <property type="entry name" value="Sm"/>
</dbReference>
<dbReference type="EMBL" id="BARV01018759">
    <property type="protein sequence ID" value="GAI23302.1"/>
    <property type="molecule type" value="Genomic_DNA"/>
</dbReference>
<dbReference type="GO" id="GO:0003723">
    <property type="term" value="F:RNA binding"/>
    <property type="evidence" value="ECO:0007669"/>
    <property type="project" value="InterPro"/>
</dbReference>
<proteinExistence type="inferred from homology"/>
<dbReference type="PANTHER" id="PTHR10553:SF5">
    <property type="entry name" value="U6 SNRNA-ASSOCIATED SM-LIKE PROTEIN LSM7"/>
    <property type="match status" value="1"/>
</dbReference>
<gene>
    <name evidence="4" type="ORF">S06H3_31653</name>
</gene>
<evidence type="ECO:0000259" key="3">
    <source>
        <dbReference type="PROSITE" id="PS52002"/>
    </source>
</evidence>
<feature type="domain" description="Sm" evidence="3">
    <location>
        <begin position="11"/>
        <end position="79"/>
    </location>
</feature>
<dbReference type="GO" id="GO:1990904">
    <property type="term" value="C:ribonucleoprotein complex"/>
    <property type="evidence" value="ECO:0007669"/>
    <property type="project" value="UniProtKB-KW"/>
</dbReference>
<reference evidence="4" key="1">
    <citation type="journal article" date="2014" name="Front. Microbiol.">
        <title>High frequency of phylogenetically diverse reductive dehalogenase-homologous genes in deep subseafloor sedimentary metagenomes.</title>
        <authorList>
            <person name="Kawai M."/>
            <person name="Futagami T."/>
            <person name="Toyoda A."/>
            <person name="Takaki Y."/>
            <person name="Nishi S."/>
            <person name="Hori S."/>
            <person name="Arai W."/>
            <person name="Tsubouchi T."/>
            <person name="Morono Y."/>
            <person name="Uchiyama I."/>
            <person name="Ito T."/>
            <person name="Fujiyama A."/>
            <person name="Inagaki F."/>
            <person name="Takami H."/>
        </authorList>
    </citation>
    <scope>NUCLEOTIDE SEQUENCE</scope>
    <source>
        <strain evidence="4">Expedition CK06-06</strain>
    </source>
</reference>
<dbReference type="AlphaFoldDB" id="X1LV78"/>
<protein>
    <recommendedName>
        <fullName evidence="3">Sm domain-containing protein</fullName>
    </recommendedName>
</protein>
<evidence type="ECO:0000256" key="2">
    <source>
        <dbReference type="ARBA" id="ARBA00023274"/>
    </source>
</evidence>
<sequence>MKESQAEPEKETQVDLEKFLNTTVVVRAKGGRKFRGKLTQYDDHMNLVLEEAEEFSSEGPVAKHKLILIKGGNVSAISV</sequence>
<dbReference type="InterPro" id="IPR044641">
    <property type="entry name" value="Lsm7/SmG-like"/>
</dbReference>
<dbReference type="SMART" id="SM00651">
    <property type="entry name" value="Sm"/>
    <property type="match status" value="1"/>
</dbReference>
<dbReference type="PANTHER" id="PTHR10553">
    <property type="entry name" value="SMALL NUCLEAR RIBONUCLEOPROTEIN"/>
    <property type="match status" value="1"/>
</dbReference>
<dbReference type="PROSITE" id="PS52002">
    <property type="entry name" value="SM"/>
    <property type="match status" value="1"/>
</dbReference>
<dbReference type="InterPro" id="IPR001163">
    <property type="entry name" value="Sm_dom_euk/arc"/>
</dbReference>
<comment type="caution">
    <text evidence="4">The sequence shown here is derived from an EMBL/GenBank/DDBJ whole genome shotgun (WGS) entry which is preliminary data.</text>
</comment>
<organism evidence="4">
    <name type="scientific">marine sediment metagenome</name>
    <dbReference type="NCBI Taxonomy" id="412755"/>
    <lineage>
        <taxon>unclassified sequences</taxon>
        <taxon>metagenomes</taxon>
        <taxon>ecological metagenomes</taxon>
    </lineage>
</organism>
<evidence type="ECO:0000256" key="1">
    <source>
        <dbReference type="ARBA" id="ARBA00006850"/>
    </source>
</evidence>
<comment type="similarity">
    <text evidence="1">Belongs to the snRNP Sm proteins family.</text>
</comment>
<keyword evidence="2" id="KW-0687">Ribonucleoprotein</keyword>
<dbReference type="Gene3D" id="2.30.30.100">
    <property type="match status" value="1"/>
</dbReference>
<dbReference type="InterPro" id="IPR010920">
    <property type="entry name" value="LSM_dom_sf"/>
</dbReference>
<name>X1LV78_9ZZZZ</name>
<accession>X1LV78</accession>
<dbReference type="SUPFAM" id="SSF50182">
    <property type="entry name" value="Sm-like ribonucleoproteins"/>
    <property type="match status" value="1"/>
</dbReference>
<dbReference type="Pfam" id="PF01423">
    <property type="entry name" value="LSM"/>
    <property type="match status" value="1"/>
</dbReference>